<comment type="caution">
    <text evidence="2">The sequence shown here is derived from an EMBL/GenBank/DDBJ whole genome shotgun (WGS) entry which is preliminary data.</text>
</comment>
<evidence type="ECO:0000313" key="2">
    <source>
        <dbReference type="EMBL" id="KAK9148214.1"/>
    </source>
</evidence>
<protein>
    <submittedName>
        <fullName evidence="2">Uncharacterized protein</fullName>
    </submittedName>
</protein>
<keyword evidence="3" id="KW-1185">Reference proteome</keyword>
<gene>
    <name evidence="2" type="ORF">Scep_006971</name>
</gene>
<dbReference type="AlphaFoldDB" id="A0AAP0KAL7"/>
<reference evidence="2 3" key="1">
    <citation type="submission" date="2024-01" db="EMBL/GenBank/DDBJ databases">
        <title>Genome assemblies of Stephania.</title>
        <authorList>
            <person name="Yang L."/>
        </authorList>
    </citation>
    <scope>NUCLEOTIDE SEQUENCE [LARGE SCALE GENOMIC DNA]</scope>
    <source>
        <strain evidence="2">JXDWG</strain>
        <tissue evidence="2">Leaf</tissue>
    </source>
</reference>
<feature type="region of interest" description="Disordered" evidence="1">
    <location>
        <begin position="1"/>
        <end position="104"/>
    </location>
</feature>
<dbReference type="EMBL" id="JBBNAG010000003">
    <property type="protein sequence ID" value="KAK9148214.1"/>
    <property type="molecule type" value="Genomic_DNA"/>
</dbReference>
<name>A0AAP0KAL7_9MAGN</name>
<proteinExistence type="predicted"/>
<feature type="compositionally biased region" description="Basic and acidic residues" evidence="1">
    <location>
        <begin position="47"/>
        <end position="82"/>
    </location>
</feature>
<sequence length="104" mass="11108">MDAADGSDLVEGASVDPAEKAEGKEAAARRRANEGRQSISKSALEARAVRRESKPAEEGRRSVQRRERRMGAERGGEEVGVEREEDGENLQVGAGGEEGVETGE</sequence>
<organism evidence="2 3">
    <name type="scientific">Stephania cephalantha</name>
    <dbReference type="NCBI Taxonomy" id="152367"/>
    <lineage>
        <taxon>Eukaryota</taxon>
        <taxon>Viridiplantae</taxon>
        <taxon>Streptophyta</taxon>
        <taxon>Embryophyta</taxon>
        <taxon>Tracheophyta</taxon>
        <taxon>Spermatophyta</taxon>
        <taxon>Magnoliopsida</taxon>
        <taxon>Ranunculales</taxon>
        <taxon>Menispermaceae</taxon>
        <taxon>Menispermoideae</taxon>
        <taxon>Cissampelideae</taxon>
        <taxon>Stephania</taxon>
    </lineage>
</organism>
<evidence type="ECO:0000313" key="3">
    <source>
        <dbReference type="Proteomes" id="UP001419268"/>
    </source>
</evidence>
<dbReference type="Proteomes" id="UP001419268">
    <property type="component" value="Unassembled WGS sequence"/>
</dbReference>
<accession>A0AAP0KAL7</accession>
<feature type="compositionally biased region" description="Basic and acidic residues" evidence="1">
    <location>
        <begin position="17"/>
        <end position="34"/>
    </location>
</feature>
<evidence type="ECO:0000256" key="1">
    <source>
        <dbReference type="SAM" id="MobiDB-lite"/>
    </source>
</evidence>